<feature type="transmembrane region" description="Helical" evidence="1">
    <location>
        <begin position="21"/>
        <end position="40"/>
    </location>
</feature>
<keyword evidence="4" id="KW-1185">Reference proteome</keyword>
<accession>A0A0L0G944</accession>
<name>A0A0L0G944_9EUKA</name>
<keyword evidence="1" id="KW-0812">Transmembrane</keyword>
<dbReference type="AlphaFoldDB" id="A0A0L0G944"/>
<keyword evidence="1" id="KW-0472">Membrane</keyword>
<dbReference type="GeneID" id="25903514"/>
<dbReference type="EMBL" id="KQ241741">
    <property type="protein sequence ID" value="KNC84768.1"/>
    <property type="molecule type" value="Genomic_DNA"/>
</dbReference>
<dbReference type="Pfam" id="PF04991">
    <property type="entry name" value="LicD"/>
    <property type="match status" value="1"/>
</dbReference>
<evidence type="ECO:0000256" key="1">
    <source>
        <dbReference type="SAM" id="Phobius"/>
    </source>
</evidence>
<evidence type="ECO:0000313" key="3">
    <source>
        <dbReference type="EMBL" id="KNC84768.1"/>
    </source>
</evidence>
<feature type="domain" description="LicD/FKTN/FKRP nucleotidyltransferase" evidence="2">
    <location>
        <begin position="111"/>
        <end position="153"/>
    </location>
</feature>
<evidence type="ECO:0000313" key="4">
    <source>
        <dbReference type="Proteomes" id="UP000054560"/>
    </source>
</evidence>
<protein>
    <recommendedName>
        <fullName evidence="2">LicD/FKTN/FKRP nucleotidyltransferase domain-containing protein</fullName>
    </recommendedName>
</protein>
<gene>
    <name evidence="3" type="ORF">SARC_03010</name>
</gene>
<dbReference type="Proteomes" id="UP000054560">
    <property type="component" value="Unassembled WGS sequence"/>
</dbReference>
<dbReference type="GO" id="GO:0009100">
    <property type="term" value="P:glycoprotein metabolic process"/>
    <property type="evidence" value="ECO:0007669"/>
    <property type="project" value="UniProtKB-ARBA"/>
</dbReference>
<dbReference type="InterPro" id="IPR007074">
    <property type="entry name" value="LicD/FKTN/FKRP_NTP_transf"/>
</dbReference>
<organism evidence="3 4">
    <name type="scientific">Sphaeroforma arctica JP610</name>
    <dbReference type="NCBI Taxonomy" id="667725"/>
    <lineage>
        <taxon>Eukaryota</taxon>
        <taxon>Ichthyosporea</taxon>
        <taxon>Ichthyophonida</taxon>
        <taxon>Sphaeroforma</taxon>
    </lineage>
</organism>
<keyword evidence="1" id="KW-1133">Transmembrane helix</keyword>
<proteinExistence type="predicted"/>
<sequence>MLTKIKRTHGLHRIGGFRRNFLILIAAIITLIVLGVTGALSGDGRDLHTIKSNMSRNAATFDSALTSFSIAEQPVPTCGWVDVSKHLPTWAESDSMMVQESVRLFEALNNAGFAYYLAAGSALGSVRHGGFIPGDGDIDLRFPAQLNYKTFADLTTATYPTLTTCGDTAPYTPPHGTLEDQVLCGMSRDTWRRSLLLPSVLAVLSPLGYTQVHGKQAKHIRLSKCWDVTTTSGRVVRGCLDVDISPTMSSSRGRPGKICKCPWHSVTALCNTDTPEELAREFSGSYMTPNRNLQDKDLWYSSENGIALLAPGNKRLNWPTML</sequence>
<dbReference type="RefSeq" id="XP_014158670.1">
    <property type="nucleotide sequence ID" value="XM_014303195.1"/>
</dbReference>
<evidence type="ECO:0000259" key="2">
    <source>
        <dbReference type="Pfam" id="PF04991"/>
    </source>
</evidence>
<reference evidence="3 4" key="1">
    <citation type="submission" date="2011-02" db="EMBL/GenBank/DDBJ databases">
        <title>The Genome Sequence of Sphaeroforma arctica JP610.</title>
        <authorList>
            <consortium name="The Broad Institute Genome Sequencing Platform"/>
            <person name="Russ C."/>
            <person name="Cuomo C."/>
            <person name="Young S.K."/>
            <person name="Zeng Q."/>
            <person name="Gargeya S."/>
            <person name="Alvarado L."/>
            <person name="Berlin A."/>
            <person name="Chapman S.B."/>
            <person name="Chen Z."/>
            <person name="Freedman E."/>
            <person name="Gellesch M."/>
            <person name="Goldberg J."/>
            <person name="Griggs A."/>
            <person name="Gujja S."/>
            <person name="Heilman E."/>
            <person name="Heiman D."/>
            <person name="Howarth C."/>
            <person name="Mehta T."/>
            <person name="Neiman D."/>
            <person name="Pearson M."/>
            <person name="Roberts A."/>
            <person name="Saif S."/>
            <person name="Shea T."/>
            <person name="Shenoy N."/>
            <person name="Sisk P."/>
            <person name="Stolte C."/>
            <person name="Sykes S."/>
            <person name="White J."/>
            <person name="Yandava C."/>
            <person name="Burger G."/>
            <person name="Gray M.W."/>
            <person name="Holland P.W.H."/>
            <person name="King N."/>
            <person name="Lang F.B.F."/>
            <person name="Roger A.J."/>
            <person name="Ruiz-Trillo I."/>
            <person name="Haas B."/>
            <person name="Nusbaum C."/>
            <person name="Birren B."/>
        </authorList>
    </citation>
    <scope>NUCLEOTIDE SEQUENCE [LARGE SCALE GENOMIC DNA]</scope>
    <source>
        <strain evidence="3 4">JP610</strain>
    </source>
</reference>